<evidence type="ECO:0000256" key="4">
    <source>
        <dbReference type="ARBA" id="ARBA00022737"/>
    </source>
</evidence>
<dbReference type="InterPro" id="IPR032859">
    <property type="entry name" value="KH_dom-like"/>
</dbReference>
<dbReference type="InterPro" id="IPR005225">
    <property type="entry name" value="Small_GTP-bd"/>
</dbReference>
<reference evidence="10" key="1">
    <citation type="journal article" date="2020" name="mSystems">
        <title>Genome- and Community-Level Interaction Insights into Carbon Utilization and Element Cycling Functions of Hydrothermarchaeota in Hydrothermal Sediment.</title>
        <authorList>
            <person name="Zhou Z."/>
            <person name="Liu Y."/>
            <person name="Xu W."/>
            <person name="Pan J."/>
            <person name="Luo Z.H."/>
            <person name="Li M."/>
        </authorList>
    </citation>
    <scope>NUCLEOTIDE SEQUENCE [LARGE SCALE GENOMIC DNA]</scope>
    <source>
        <strain evidence="10">HyVt-102</strain>
    </source>
</reference>
<keyword evidence="5 7" id="KW-0547">Nucleotide-binding</keyword>
<evidence type="ECO:0000256" key="7">
    <source>
        <dbReference type="RuleBase" id="RU004481"/>
    </source>
</evidence>
<evidence type="ECO:0000313" key="10">
    <source>
        <dbReference type="EMBL" id="HDI82853.1"/>
    </source>
</evidence>
<feature type="domain" description="G" evidence="8">
    <location>
        <begin position="1"/>
        <end position="94"/>
    </location>
</feature>
<dbReference type="CDD" id="cd01894">
    <property type="entry name" value="EngA1"/>
    <property type="match status" value="1"/>
</dbReference>
<dbReference type="Gene3D" id="3.30.300.20">
    <property type="match status" value="1"/>
</dbReference>
<evidence type="ECO:0000256" key="5">
    <source>
        <dbReference type="ARBA" id="ARBA00022741"/>
    </source>
</evidence>
<dbReference type="Proteomes" id="UP000885847">
    <property type="component" value="Unassembled WGS sequence"/>
</dbReference>
<dbReference type="HAMAP" id="MF_00195">
    <property type="entry name" value="GTPase_Der"/>
    <property type="match status" value="1"/>
</dbReference>
<dbReference type="EMBL" id="DQWE01000170">
    <property type="protein sequence ID" value="HDI82853.1"/>
    <property type="molecule type" value="Genomic_DNA"/>
</dbReference>
<dbReference type="Gene3D" id="3.40.50.300">
    <property type="entry name" value="P-loop containing nucleotide triphosphate hydrolases"/>
    <property type="match status" value="2"/>
</dbReference>
<feature type="non-terminal residue" evidence="10">
    <location>
        <position position="1"/>
    </location>
</feature>
<evidence type="ECO:0000256" key="2">
    <source>
        <dbReference type="ARBA" id="ARBA00020953"/>
    </source>
</evidence>
<dbReference type="GO" id="GO:0043022">
    <property type="term" value="F:ribosome binding"/>
    <property type="evidence" value="ECO:0007669"/>
    <property type="project" value="TreeGrafter"/>
</dbReference>
<accession>A0A7C0VAU3</accession>
<dbReference type="GO" id="GO:0005525">
    <property type="term" value="F:GTP binding"/>
    <property type="evidence" value="ECO:0007669"/>
    <property type="project" value="UniProtKB-KW"/>
</dbReference>
<dbReference type="AlphaFoldDB" id="A0A7C0VAU3"/>
<keyword evidence="6 7" id="KW-0342">GTP-binding</keyword>
<proteinExistence type="inferred from homology"/>
<evidence type="ECO:0000256" key="1">
    <source>
        <dbReference type="ARBA" id="ARBA00008279"/>
    </source>
</evidence>
<name>A0A7C0VAU3_UNCW3</name>
<keyword evidence="3" id="KW-0690">Ribosome biogenesis</keyword>
<evidence type="ECO:0000259" key="8">
    <source>
        <dbReference type="Pfam" id="PF01926"/>
    </source>
</evidence>
<sequence>AIVDDRPGITRDRIYGFCEYLDTHFIVIDTGGLSFADDPITTEVRKQVDFAIDEADKILFVVDGREGLHPLDKEIAEHLKKKAPEKPVAVVIAKMDKGVDASVEAEFTSLGFEPIFTISAFHKIGIGDMLDWVIEGLEGIEPVQGFGIAVVGKPNVGKSSFVNAILGYERSIVTEIPGTTRDSIDTPVKIGKQWITLIDTGGLKKKSRMMKEAIEYYTMLRTVRSIERSHVSLVLIDSSIPVTRQDKRIISLVEEGLKGLVIVLTKVDLIPKKMRKKVLEYFQNELSFVSYAPFLMVSSVTGEGVNETLKVAIDVAKRRRMRRSKKELNRILRDALRRFPPPMHGRKVVRIYRIYEEGPGRFILYMNIPEALNSSYIRYLERSLREGMDFFGIPIRIIPKGERP</sequence>
<dbReference type="PANTHER" id="PTHR43834:SF6">
    <property type="entry name" value="GTPASE DER"/>
    <property type="match status" value="1"/>
</dbReference>
<organism evidence="10">
    <name type="scientific">candidate division WOR-3 bacterium</name>
    <dbReference type="NCBI Taxonomy" id="2052148"/>
    <lineage>
        <taxon>Bacteria</taxon>
        <taxon>Bacteria division WOR-3</taxon>
    </lineage>
</organism>
<dbReference type="NCBIfam" id="TIGR03594">
    <property type="entry name" value="GTPase_EngA"/>
    <property type="match status" value="1"/>
</dbReference>
<dbReference type="InterPro" id="IPR027417">
    <property type="entry name" value="P-loop_NTPase"/>
</dbReference>
<protein>
    <recommendedName>
        <fullName evidence="2 7">GTPase Der</fullName>
    </recommendedName>
</protein>
<dbReference type="SUPFAM" id="SSF52540">
    <property type="entry name" value="P-loop containing nucleoside triphosphate hydrolases"/>
    <property type="match status" value="2"/>
</dbReference>
<dbReference type="PIRSF" id="PIRSF006485">
    <property type="entry name" value="GTP-binding_EngA"/>
    <property type="match status" value="1"/>
</dbReference>
<dbReference type="Pfam" id="PF14714">
    <property type="entry name" value="KH_dom-like"/>
    <property type="match status" value="1"/>
</dbReference>
<gene>
    <name evidence="10" type="ORF">ENF18_03560</name>
</gene>
<dbReference type="InterPro" id="IPR006073">
    <property type="entry name" value="GTP-bd"/>
</dbReference>
<evidence type="ECO:0000256" key="6">
    <source>
        <dbReference type="ARBA" id="ARBA00023134"/>
    </source>
</evidence>
<dbReference type="PANTHER" id="PTHR43834">
    <property type="entry name" value="GTPASE DER"/>
    <property type="match status" value="1"/>
</dbReference>
<comment type="similarity">
    <text evidence="1 7">Belongs to the TRAFAC class TrmE-Era-EngA-EngB-Septin-like GTPase superfamily. EngA (Der) GTPase family.</text>
</comment>
<feature type="domain" description="G" evidence="8">
    <location>
        <begin position="148"/>
        <end position="266"/>
    </location>
</feature>
<dbReference type="NCBIfam" id="TIGR00231">
    <property type="entry name" value="small_GTP"/>
    <property type="match status" value="2"/>
</dbReference>
<evidence type="ECO:0000256" key="3">
    <source>
        <dbReference type="ARBA" id="ARBA00022517"/>
    </source>
</evidence>
<evidence type="ECO:0000259" key="9">
    <source>
        <dbReference type="Pfam" id="PF14714"/>
    </source>
</evidence>
<feature type="domain" description="GTPase Der C-terminal KH-domain-like" evidence="9">
    <location>
        <begin position="324"/>
        <end position="398"/>
    </location>
</feature>
<comment type="caution">
    <text evidence="10">The sequence shown here is derived from an EMBL/GenBank/DDBJ whole genome shotgun (WGS) entry which is preliminary data.</text>
</comment>
<keyword evidence="4 7" id="KW-0677">Repeat</keyword>
<dbReference type="InterPro" id="IPR015946">
    <property type="entry name" value="KH_dom-like_a/b"/>
</dbReference>
<dbReference type="CDD" id="cd01895">
    <property type="entry name" value="EngA2"/>
    <property type="match status" value="1"/>
</dbReference>
<dbReference type="InterPro" id="IPR016484">
    <property type="entry name" value="GTPase_Der"/>
</dbReference>
<dbReference type="GO" id="GO:0042254">
    <property type="term" value="P:ribosome biogenesis"/>
    <property type="evidence" value="ECO:0007669"/>
    <property type="project" value="UniProtKB-KW"/>
</dbReference>
<comment type="function">
    <text evidence="7">GTPase that plays an essential role in the late steps of ribosome biogenesis.</text>
</comment>
<dbReference type="Pfam" id="PF01926">
    <property type="entry name" value="MMR_HSR1"/>
    <property type="match status" value="2"/>
</dbReference>